<proteinExistence type="predicted"/>
<feature type="compositionally biased region" description="Basic and acidic residues" evidence="1">
    <location>
        <begin position="87"/>
        <end position="96"/>
    </location>
</feature>
<gene>
    <name evidence="2" type="ORF">BDK51DRAFT_28479</name>
</gene>
<organism evidence="2 3">
    <name type="scientific">Blyttiomyces helicus</name>
    <dbReference type="NCBI Taxonomy" id="388810"/>
    <lineage>
        <taxon>Eukaryota</taxon>
        <taxon>Fungi</taxon>
        <taxon>Fungi incertae sedis</taxon>
        <taxon>Chytridiomycota</taxon>
        <taxon>Chytridiomycota incertae sedis</taxon>
        <taxon>Chytridiomycetes</taxon>
        <taxon>Chytridiomycetes incertae sedis</taxon>
        <taxon>Blyttiomyces</taxon>
    </lineage>
</organism>
<name>A0A4V1ISB3_9FUNG</name>
<sequence length="920" mass="100827">MVDGGFSCSLKRIASATSCVTLMPLLKTYSSLAWKWIVVWLLSWAKTIVRGSSLGVAITSNVDLMAGWQDLKRQLPRCKQPEAGGGEEEKRSRGEGELEVELDVLPGTSVDQDGLQWGGYMSLYIGEWGNVGLCWGNVEKLPEYWGHWAFEERKEEEDAFKHLGLAHFCTSRDPQNNEEDVWLIGVQLQVLHGDSSCEMLISSTGTGNLMDRATSINLGSFSKKSAALQSMGGFWSSSLQSNIFQGFDWGNMSSGGCASAAGAKQSGTVVFACNAISKCCKGFLLVICVGWDHHVTSRVLYDCATQKREEQLWRELIIAQLACNGDGRLAATKPEDTVLHGLHRGQENLSGMQWYLFELRHVFHERYAVVLQELRSILVVDAEGEVVIAFEGGIMDIFVLKDGADFEHILELKASSSERKTCTRVGPEDLHLCVIELDDVLVAVQALNLNFGCHALGQLCVLVALEVSDELLVVCNAMLVPEKHVGDGIDGMPEGRVLVVAADGTSRTGEAVGSKDMSVAIVEQGTACTHACNLDWKRESSLIGCRFGVVEGIKQIDACVPVQFPRLGVIYHAEDARVAERVAIFDIKAEEFPEEDFPAEDPPFFCCNRIALDQIGQTRVAAPVAPLFAEDVGQPECLPFEEEEAGLDCVVLPKDVIEEEHEDRVLQCDCSPVPFVVRLVGSVVKETRKGEGGLHGFFAVLTIEKCSFQMFREVVNVINWSKFLSNPDSAKVGSSRAMSVSYPAGTLASDDWTMKRIKHFTKGITAASTPEGEDRGRHKAFRAQLLFSPEQLGGVCLGVTFLRRQYDAKDEGLQAPAFIWAIRGAWRDGEAHCQGVGTGRLPGIHMGNGQEVPVGAIFKLQDSQVFKQAVQRRARICLCDRQQIFAFSLILSGLMRKELSACNSQASLSGMPLRCTVGRV</sequence>
<dbReference type="Proteomes" id="UP000269721">
    <property type="component" value="Unassembled WGS sequence"/>
</dbReference>
<evidence type="ECO:0000313" key="3">
    <source>
        <dbReference type="Proteomes" id="UP000269721"/>
    </source>
</evidence>
<evidence type="ECO:0000313" key="2">
    <source>
        <dbReference type="EMBL" id="RKO92957.1"/>
    </source>
</evidence>
<evidence type="ECO:0000256" key="1">
    <source>
        <dbReference type="SAM" id="MobiDB-lite"/>
    </source>
</evidence>
<accession>A0A4V1ISB3</accession>
<keyword evidence="3" id="KW-1185">Reference proteome</keyword>
<feature type="region of interest" description="Disordered" evidence="1">
    <location>
        <begin position="78"/>
        <end position="97"/>
    </location>
</feature>
<dbReference type="AlphaFoldDB" id="A0A4V1ISB3"/>
<protein>
    <submittedName>
        <fullName evidence="2">Uncharacterized protein</fullName>
    </submittedName>
</protein>
<dbReference type="EMBL" id="KZ994427">
    <property type="protein sequence ID" value="RKO92957.1"/>
    <property type="molecule type" value="Genomic_DNA"/>
</dbReference>
<reference evidence="3" key="1">
    <citation type="journal article" date="2018" name="Nat. Microbiol.">
        <title>Leveraging single-cell genomics to expand the fungal tree of life.</title>
        <authorList>
            <person name="Ahrendt S.R."/>
            <person name="Quandt C.A."/>
            <person name="Ciobanu D."/>
            <person name="Clum A."/>
            <person name="Salamov A."/>
            <person name="Andreopoulos B."/>
            <person name="Cheng J.F."/>
            <person name="Woyke T."/>
            <person name="Pelin A."/>
            <person name="Henrissat B."/>
            <person name="Reynolds N.K."/>
            <person name="Benny G.L."/>
            <person name="Smith M.E."/>
            <person name="James T.Y."/>
            <person name="Grigoriev I.V."/>
        </authorList>
    </citation>
    <scope>NUCLEOTIDE SEQUENCE [LARGE SCALE GENOMIC DNA]</scope>
</reference>